<dbReference type="GO" id="GO:0005525">
    <property type="term" value="F:GTP binding"/>
    <property type="evidence" value="ECO:0007669"/>
    <property type="project" value="UniProtKB-KW"/>
</dbReference>
<sequence>MDPDGTGGSAACVVEHKECEGKDTYLLKEDRLGRLLLKADCRDKPVAVVSIAGGARRGKSFLLSLFLRYLRAKANWLEREDTPIGGFAWKMSSKRVTTGIHIWDELFTVRLADGKDACILLMDTEGTFDCEESLAHSVTVFALSTLLSSVQIYNLKDNIHMDDLLHLQTSGKQRDDVKKVKEDIKYCFRKLDCFLMPYPGEKVAGDPDFNGSLSDVNEDFKVQLQHLVPRLLSPENLVVKTIAGKPITCKELLEYFKTYVGVYNNRAEIPEPKSIFEVTTKTRLVPARYLSSTRQAPFKTTLRELLERYKIHRDSREERTRSELMEAANRVLRKYAEDMVDVMRTVPLLTRKDLQEKHKEKKKMTIQNFMEKKGIANEDVESQSAIYFTDRQWRENTADLELRSIVQSVVLVYGTHMGRSCDGAVLTEEELENEHEKYHKEAIDAFSHGTKNTPCPYLLDEQRNNLTISLDGQYKNYIELRESKERKAKVELMNATEEAMEKYSQHMSKLLIDLISEEDLNGTHEIYLREAMESLGETGKKYPHLVKEYKEDLSQRMRSQHERYKTFRSSQEQNAVVTLQDALARSLQNYELEMSCLCGGRDGSHLLTEKDLTVGHKKFRKEALETFWTTGVQWPHHAETYKDQLEECVIIIIIGRGASSVAGPHGSSRISRGLLRPTEGSVIFGAFMVAEDKMDPPKVLIRLTEARDKLERRRKWKETRTRKLLEKAVRETAREYIGPSRMKTFHGETVVDRKELAESHSQHKDAVVRSFRAKGDWAAAWLVEEYREILETTLDSWHGALERKMEEERAKAKDVEHIVNVGSALNTAVGSMLGPVGAFVAGTTTRAVTGLVAHFAGKSRWQNSVVLPDPDGIRMPPVDEVVLSSDEEE</sequence>
<gene>
    <name evidence="6" type="ORF">DSTB1V02_LOCUS2855</name>
</gene>
<keyword evidence="2" id="KW-0378">Hydrolase</keyword>
<dbReference type="SUPFAM" id="SSF52540">
    <property type="entry name" value="P-loop containing nucleoside triphosphate hydrolases"/>
    <property type="match status" value="1"/>
</dbReference>
<dbReference type="InterPro" id="IPR015894">
    <property type="entry name" value="Guanylate-bd_N"/>
</dbReference>
<dbReference type="EMBL" id="CAJPEV010000335">
    <property type="protein sequence ID" value="CAG0884147.1"/>
    <property type="molecule type" value="Genomic_DNA"/>
</dbReference>
<dbReference type="InterPro" id="IPR027417">
    <property type="entry name" value="P-loop_NTPase"/>
</dbReference>
<proteinExistence type="inferred from homology"/>
<feature type="domain" description="GB1/RHD3-type G" evidence="5">
    <location>
        <begin position="43"/>
        <end position="160"/>
    </location>
</feature>
<dbReference type="EMBL" id="LR899852">
    <property type="protein sequence ID" value="CAD7242914.1"/>
    <property type="molecule type" value="Genomic_DNA"/>
</dbReference>
<dbReference type="OrthoDB" id="7788754at2759"/>
<organism evidence="6">
    <name type="scientific">Darwinula stevensoni</name>
    <dbReference type="NCBI Taxonomy" id="69355"/>
    <lineage>
        <taxon>Eukaryota</taxon>
        <taxon>Metazoa</taxon>
        <taxon>Ecdysozoa</taxon>
        <taxon>Arthropoda</taxon>
        <taxon>Crustacea</taxon>
        <taxon>Oligostraca</taxon>
        <taxon>Ostracoda</taxon>
        <taxon>Podocopa</taxon>
        <taxon>Podocopida</taxon>
        <taxon>Darwinulocopina</taxon>
        <taxon>Darwinuloidea</taxon>
        <taxon>Darwinulidae</taxon>
        <taxon>Darwinula</taxon>
    </lineage>
</organism>
<dbReference type="GO" id="GO:0003924">
    <property type="term" value="F:GTPase activity"/>
    <property type="evidence" value="ECO:0007669"/>
    <property type="project" value="InterPro"/>
</dbReference>
<dbReference type="PROSITE" id="PS51715">
    <property type="entry name" value="G_GB1_RHD3"/>
    <property type="match status" value="1"/>
</dbReference>
<dbReference type="SUPFAM" id="SSF48340">
    <property type="entry name" value="Interferon-induced guanylate-binding protein 1 (GBP1), C-terminal domain"/>
    <property type="match status" value="1"/>
</dbReference>
<protein>
    <recommendedName>
        <fullName evidence="5">GB1/RHD3-type G domain-containing protein</fullName>
    </recommendedName>
</protein>
<evidence type="ECO:0000256" key="3">
    <source>
        <dbReference type="ARBA" id="ARBA00023134"/>
    </source>
</evidence>
<evidence type="ECO:0000313" key="7">
    <source>
        <dbReference type="Proteomes" id="UP000677054"/>
    </source>
</evidence>
<dbReference type="InterPro" id="IPR030386">
    <property type="entry name" value="G_GB1_RHD3_dom"/>
</dbReference>
<evidence type="ECO:0000256" key="2">
    <source>
        <dbReference type="ARBA" id="ARBA00022801"/>
    </source>
</evidence>
<dbReference type="PANTHER" id="PTHR10751">
    <property type="entry name" value="GUANYLATE BINDING PROTEIN"/>
    <property type="match status" value="1"/>
</dbReference>
<evidence type="ECO:0000259" key="5">
    <source>
        <dbReference type="PROSITE" id="PS51715"/>
    </source>
</evidence>
<dbReference type="Gene3D" id="3.40.50.300">
    <property type="entry name" value="P-loop containing nucleotide triphosphate hydrolases"/>
    <property type="match status" value="2"/>
</dbReference>
<keyword evidence="3" id="KW-0342">GTP-binding</keyword>
<keyword evidence="1" id="KW-0547">Nucleotide-binding</keyword>
<dbReference type="AlphaFoldDB" id="A0A7R9A4V3"/>
<evidence type="ECO:0000256" key="4">
    <source>
        <dbReference type="PROSITE-ProRule" id="PRU01052"/>
    </source>
</evidence>
<reference evidence="6" key="1">
    <citation type="submission" date="2020-11" db="EMBL/GenBank/DDBJ databases">
        <authorList>
            <person name="Tran Van P."/>
        </authorList>
    </citation>
    <scope>NUCLEOTIDE SEQUENCE</scope>
</reference>
<keyword evidence="7" id="KW-1185">Reference proteome</keyword>
<dbReference type="Pfam" id="PF02263">
    <property type="entry name" value="GBP"/>
    <property type="match status" value="2"/>
</dbReference>
<name>A0A7R9A4V3_9CRUS</name>
<dbReference type="InterPro" id="IPR036543">
    <property type="entry name" value="Guanylate-bd_C_sf"/>
</dbReference>
<comment type="similarity">
    <text evidence="4">Belongs to the TRAFAC class dynamin-like GTPase superfamily. GB1/RHD3 GTPase family.</text>
</comment>
<dbReference type="Proteomes" id="UP000677054">
    <property type="component" value="Unassembled WGS sequence"/>
</dbReference>
<dbReference type="Gene3D" id="1.20.58.420">
    <property type="entry name" value="AHSP"/>
    <property type="match status" value="1"/>
</dbReference>
<evidence type="ECO:0000313" key="6">
    <source>
        <dbReference type="EMBL" id="CAD7242914.1"/>
    </source>
</evidence>
<accession>A0A7R9A4V3</accession>
<evidence type="ECO:0000256" key="1">
    <source>
        <dbReference type="ARBA" id="ARBA00022741"/>
    </source>
</evidence>